<name>A0ABU6XS85_9FABA</name>
<organism evidence="1 2">
    <name type="scientific">Stylosanthes scabra</name>
    <dbReference type="NCBI Taxonomy" id="79078"/>
    <lineage>
        <taxon>Eukaryota</taxon>
        <taxon>Viridiplantae</taxon>
        <taxon>Streptophyta</taxon>
        <taxon>Embryophyta</taxon>
        <taxon>Tracheophyta</taxon>
        <taxon>Spermatophyta</taxon>
        <taxon>Magnoliopsida</taxon>
        <taxon>eudicotyledons</taxon>
        <taxon>Gunneridae</taxon>
        <taxon>Pentapetalae</taxon>
        <taxon>rosids</taxon>
        <taxon>fabids</taxon>
        <taxon>Fabales</taxon>
        <taxon>Fabaceae</taxon>
        <taxon>Papilionoideae</taxon>
        <taxon>50 kb inversion clade</taxon>
        <taxon>dalbergioids sensu lato</taxon>
        <taxon>Dalbergieae</taxon>
        <taxon>Pterocarpus clade</taxon>
        <taxon>Stylosanthes</taxon>
    </lineage>
</organism>
<evidence type="ECO:0000313" key="2">
    <source>
        <dbReference type="Proteomes" id="UP001341840"/>
    </source>
</evidence>
<dbReference type="Proteomes" id="UP001341840">
    <property type="component" value="Unassembled WGS sequence"/>
</dbReference>
<dbReference type="EMBL" id="JASCZI010212427">
    <property type="protein sequence ID" value="MED6199428.1"/>
    <property type="molecule type" value="Genomic_DNA"/>
</dbReference>
<protein>
    <recommendedName>
        <fullName evidence="3">FAR1 domain-containing protein</fullName>
    </recommendedName>
</protein>
<accession>A0ABU6XS85</accession>
<comment type="caution">
    <text evidence="1">The sequence shown here is derived from an EMBL/GenBank/DDBJ whole genome shotgun (WGS) entry which is preliminary data.</text>
</comment>
<keyword evidence="2" id="KW-1185">Reference proteome</keyword>
<dbReference type="PANTHER" id="PTHR46328">
    <property type="entry name" value="FAR-RED IMPAIRED RESPONSIVE (FAR1) FAMILY PROTEIN-RELATED"/>
    <property type="match status" value="1"/>
</dbReference>
<reference evidence="1 2" key="1">
    <citation type="journal article" date="2023" name="Plants (Basel)">
        <title>Bridging the Gap: Combining Genomics and Transcriptomics Approaches to Understand Stylosanthes scabra, an Orphan Legume from the Brazilian Caatinga.</title>
        <authorList>
            <person name="Ferreira-Neto J.R.C."/>
            <person name="da Silva M.D."/>
            <person name="Binneck E."/>
            <person name="de Melo N.F."/>
            <person name="da Silva R.H."/>
            <person name="de Melo A.L.T.M."/>
            <person name="Pandolfi V."/>
            <person name="Bustamante F.O."/>
            <person name="Brasileiro-Vidal A.C."/>
            <person name="Benko-Iseppon A.M."/>
        </authorList>
    </citation>
    <scope>NUCLEOTIDE SEQUENCE [LARGE SCALE GENOMIC DNA]</scope>
    <source>
        <tissue evidence="1">Leaves</tissue>
    </source>
</reference>
<proteinExistence type="predicted"/>
<sequence>MAFQFDLNKEPFSEVDVDAEHTMKSHIAVISNQPNFENLEIIQNSNDEDTNKPFEVDELEPEVGMCFNSLEDARVYYYRYARRIDFVDKKRSTNWEVENDKKVPVNQVLHCNKVGYRTSRVKAPKRRKLVSSVKCRARCYVALDIMTRK</sequence>
<gene>
    <name evidence="1" type="ORF">PIB30_075859</name>
</gene>
<dbReference type="PANTHER" id="PTHR46328:SF27">
    <property type="entry name" value="OS12G0287500 PROTEIN"/>
    <property type="match status" value="1"/>
</dbReference>
<evidence type="ECO:0008006" key="3">
    <source>
        <dbReference type="Google" id="ProtNLM"/>
    </source>
</evidence>
<evidence type="ECO:0000313" key="1">
    <source>
        <dbReference type="EMBL" id="MED6199428.1"/>
    </source>
</evidence>